<keyword evidence="1" id="KW-0472">Membrane</keyword>
<reference evidence="3 4" key="1">
    <citation type="submission" date="2021-01" db="EMBL/GenBank/DDBJ databases">
        <title>FDA dAtabase for Regulatory Grade micrObial Sequences (FDA-ARGOS): Supporting development and validation of Infectious Disease Dx tests.</title>
        <authorList>
            <person name="Sproer C."/>
            <person name="Gronow S."/>
            <person name="Severitt S."/>
            <person name="Schroder I."/>
            <person name="Tallon L."/>
            <person name="Sadzewicz L."/>
            <person name="Zhao X."/>
            <person name="Boylan J."/>
            <person name="Ott S."/>
            <person name="Bowen H."/>
            <person name="Vavikolanu K."/>
            <person name="Mehta A."/>
            <person name="Aluvathingal J."/>
            <person name="Nadendla S."/>
            <person name="Lowell S."/>
            <person name="Myers T."/>
            <person name="Yan Y."/>
            <person name="Sichtig H."/>
        </authorList>
    </citation>
    <scope>NUCLEOTIDE SEQUENCE [LARGE SCALE GENOMIC DNA]</scope>
    <source>
        <strain evidence="3 4">FDAARGOS_1131</strain>
    </source>
</reference>
<evidence type="ECO:0000313" key="4">
    <source>
        <dbReference type="Proteomes" id="UP000596202"/>
    </source>
</evidence>
<name>A0A9Q7ECK2_MYROD</name>
<dbReference type="EMBL" id="CP068108">
    <property type="protein sequence ID" value="QQU01700.1"/>
    <property type="molecule type" value="Genomic_DNA"/>
</dbReference>
<feature type="transmembrane region" description="Helical" evidence="1">
    <location>
        <begin position="22"/>
        <end position="41"/>
    </location>
</feature>
<dbReference type="PROSITE" id="PS51384">
    <property type="entry name" value="FAD_FR"/>
    <property type="match status" value="1"/>
</dbReference>
<dbReference type="Pfam" id="PF00970">
    <property type="entry name" value="FAD_binding_6"/>
    <property type="match status" value="1"/>
</dbReference>
<gene>
    <name evidence="3" type="ORF">I6I88_08175</name>
</gene>
<evidence type="ECO:0000256" key="1">
    <source>
        <dbReference type="SAM" id="Phobius"/>
    </source>
</evidence>
<evidence type="ECO:0000313" key="3">
    <source>
        <dbReference type="EMBL" id="QQU01700.1"/>
    </source>
</evidence>
<accession>A0A9Q7ECK2</accession>
<dbReference type="InterPro" id="IPR008333">
    <property type="entry name" value="Cbr1-like_FAD-bd_dom"/>
</dbReference>
<dbReference type="OrthoDB" id="9814826at2"/>
<dbReference type="AlphaFoldDB" id="A0A9Q7ECK2"/>
<protein>
    <submittedName>
        <fullName evidence="3">Oxidoreductase</fullName>
    </submittedName>
</protein>
<organism evidence="3 4">
    <name type="scientific">Myroides odoratus</name>
    <name type="common">Flavobacterium odoratum</name>
    <dbReference type="NCBI Taxonomy" id="256"/>
    <lineage>
        <taxon>Bacteria</taxon>
        <taxon>Pseudomonadati</taxon>
        <taxon>Bacteroidota</taxon>
        <taxon>Flavobacteriia</taxon>
        <taxon>Flavobacteriales</taxon>
        <taxon>Flavobacteriaceae</taxon>
        <taxon>Myroides</taxon>
    </lineage>
</organism>
<dbReference type="Proteomes" id="UP000596202">
    <property type="component" value="Chromosome"/>
</dbReference>
<keyword evidence="1" id="KW-0812">Transmembrane</keyword>
<dbReference type="GO" id="GO:0016491">
    <property type="term" value="F:oxidoreductase activity"/>
    <property type="evidence" value="ECO:0007669"/>
    <property type="project" value="InterPro"/>
</dbReference>
<keyword evidence="1" id="KW-1133">Transmembrane helix</keyword>
<proteinExistence type="predicted"/>
<sequence>MLIKSQQTIPYCPFTPLYKLRFVHYLLLLFSYFAFFFVLNLKEKGMISNSVRRILDFLGIAPVKVPEAEIVDIDSLSPSIKRIRLKGQFEKLQFASGSYVSFKLNYTQTRKYTVSSLDKAKGCLEFIVYLHKQKGSGQAFMSQLAIGNKISMNSLRSNSNYLDLPSTKFVFFGDETSLGLGLSLYQKWKQMNSEFIFLFELDEENKDIPEKLGFEHAVVYPKNKVFRNERTIGQLAPIESAQWKDAIFLLTGNAKSIQIFRKVIKDKTTSKVYTRGYWIEGIEGL</sequence>
<dbReference type="InterPro" id="IPR017938">
    <property type="entry name" value="Riboflavin_synthase-like_b-brl"/>
</dbReference>
<dbReference type="SUPFAM" id="SSF63380">
    <property type="entry name" value="Riboflavin synthase domain-like"/>
    <property type="match status" value="1"/>
</dbReference>
<evidence type="ECO:0000259" key="2">
    <source>
        <dbReference type="PROSITE" id="PS51384"/>
    </source>
</evidence>
<feature type="domain" description="FAD-binding FR-type" evidence="2">
    <location>
        <begin position="63"/>
        <end position="163"/>
    </location>
</feature>
<dbReference type="InterPro" id="IPR017927">
    <property type="entry name" value="FAD-bd_FR_type"/>
</dbReference>
<dbReference type="Gene3D" id="2.40.30.10">
    <property type="entry name" value="Translation factors"/>
    <property type="match status" value="1"/>
</dbReference>